<keyword evidence="2 8" id="KW-0812">Transmembrane</keyword>
<keyword evidence="10" id="KW-1185">Reference proteome</keyword>
<dbReference type="PANTHER" id="PTHR45695:SF9">
    <property type="entry name" value="LEUCOKININ RECEPTOR"/>
    <property type="match status" value="1"/>
</dbReference>
<dbReference type="GeneID" id="105843940"/>
<dbReference type="PROSITE" id="PS50262">
    <property type="entry name" value="G_PROTEIN_RECEP_F1_2"/>
    <property type="match status" value="1"/>
</dbReference>
<dbReference type="SUPFAM" id="SSF81321">
    <property type="entry name" value="Family A G protein-coupled receptor-like"/>
    <property type="match status" value="1"/>
</dbReference>
<dbReference type="InterPro" id="IPR017452">
    <property type="entry name" value="GPCR_Rhodpsn_7TM"/>
</dbReference>
<dbReference type="Pfam" id="PF00001">
    <property type="entry name" value="7tm_1"/>
    <property type="match status" value="1"/>
</dbReference>
<dbReference type="Proteomes" id="UP001652625">
    <property type="component" value="Chromosome 01"/>
</dbReference>
<keyword evidence="7" id="KW-0807">Transducer</keyword>
<evidence type="ECO:0000256" key="1">
    <source>
        <dbReference type="ARBA" id="ARBA00004141"/>
    </source>
</evidence>
<feature type="transmembrane region" description="Helical" evidence="8">
    <location>
        <begin position="152"/>
        <end position="173"/>
    </location>
</feature>
<evidence type="ECO:0000313" key="10">
    <source>
        <dbReference type="Proteomes" id="UP001652625"/>
    </source>
</evidence>
<evidence type="ECO:0000256" key="5">
    <source>
        <dbReference type="ARBA" id="ARBA00023136"/>
    </source>
</evidence>
<evidence type="ECO:0000256" key="6">
    <source>
        <dbReference type="ARBA" id="ARBA00023170"/>
    </source>
</evidence>
<evidence type="ECO:0000256" key="4">
    <source>
        <dbReference type="ARBA" id="ARBA00023040"/>
    </source>
</evidence>
<dbReference type="PRINTS" id="PR00237">
    <property type="entry name" value="GPCRRHODOPSN"/>
</dbReference>
<name>A0ABM4B5M3_HYDVU</name>
<evidence type="ECO:0000259" key="9">
    <source>
        <dbReference type="PROSITE" id="PS50262"/>
    </source>
</evidence>
<keyword evidence="5 8" id="KW-0472">Membrane</keyword>
<organism evidence="10 11">
    <name type="scientific">Hydra vulgaris</name>
    <name type="common">Hydra</name>
    <name type="synonym">Hydra attenuata</name>
    <dbReference type="NCBI Taxonomy" id="6087"/>
    <lineage>
        <taxon>Eukaryota</taxon>
        <taxon>Metazoa</taxon>
        <taxon>Cnidaria</taxon>
        <taxon>Hydrozoa</taxon>
        <taxon>Hydroidolina</taxon>
        <taxon>Anthoathecata</taxon>
        <taxon>Aplanulata</taxon>
        <taxon>Hydridae</taxon>
        <taxon>Hydra</taxon>
    </lineage>
</organism>
<feature type="transmembrane region" description="Helical" evidence="8">
    <location>
        <begin position="74"/>
        <end position="97"/>
    </location>
</feature>
<proteinExistence type="predicted"/>
<sequence length="354" mass="40794">MIFNLKTSKRFRKMSFNSTEKVIEIEYISVEIIVIALFSVIFALGTVGNVFVFYYFGKKKKVSVISETSKVPEFLFCVLAVVDFFASVFNPVLYIYWTLSHYKWHFGYWACKLIVPIGTIATTMSIGIYVIISFDRQRTIVHPFKRPIKFVYIKLSILLNLLYALVMNAHYALNLTWDGRTSSCNVPNAANKAYSIPSIFYFFINICIILVVINLINYRIFSQIVKHSPTSTVLSNAAKQKKENHRTIRLLIALTSVFYFLTLPRDILHFVFLASWIFGNGLPVSKSIMILNSFLKVLNVAHSCVNPIIYYWMHTGFKKFIKRSFGVKSNSLIRSSNSDLDETQELSESNDRFL</sequence>
<evidence type="ECO:0000256" key="8">
    <source>
        <dbReference type="SAM" id="Phobius"/>
    </source>
</evidence>
<evidence type="ECO:0000256" key="2">
    <source>
        <dbReference type="ARBA" id="ARBA00022692"/>
    </source>
</evidence>
<feature type="transmembrane region" description="Helical" evidence="8">
    <location>
        <begin position="113"/>
        <end position="132"/>
    </location>
</feature>
<keyword evidence="6" id="KW-0675">Receptor</keyword>
<gene>
    <name evidence="11" type="primary">LOC105843940</name>
</gene>
<keyword evidence="3 8" id="KW-1133">Transmembrane helix</keyword>
<dbReference type="Gene3D" id="1.20.1070.10">
    <property type="entry name" value="Rhodopsin 7-helix transmembrane proteins"/>
    <property type="match status" value="1"/>
</dbReference>
<evidence type="ECO:0000256" key="3">
    <source>
        <dbReference type="ARBA" id="ARBA00022989"/>
    </source>
</evidence>
<feature type="transmembrane region" description="Helical" evidence="8">
    <location>
        <begin position="290"/>
        <end position="313"/>
    </location>
</feature>
<reference evidence="10" key="1">
    <citation type="submission" date="2025-05" db="UniProtKB">
        <authorList>
            <consortium name="RefSeq"/>
        </authorList>
    </citation>
    <scope>NUCLEOTIDE SEQUENCE [LARGE SCALE GENOMIC DNA]</scope>
</reference>
<dbReference type="InterPro" id="IPR000276">
    <property type="entry name" value="GPCR_Rhodpsn"/>
</dbReference>
<protein>
    <submittedName>
        <fullName evidence="11">Tachykinin-like peptides receptor 86C isoform X3</fullName>
    </submittedName>
</protein>
<accession>A0ABM4B5M3</accession>
<dbReference type="CDD" id="cd00637">
    <property type="entry name" value="7tm_classA_rhodopsin-like"/>
    <property type="match status" value="1"/>
</dbReference>
<evidence type="ECO:0000313" key="11">
    <source>
        <dbReference type="RefSeq" id="XP_065644139.1"/>
    </source>
</evidence>
<dbReference type="RefSeq" id="XP_065644139.1">
    <property type="nucleotide sequence ID" value="XM_065788067.1"/>
</dbReference>
<comment type="subcellular location">
    <subcellularLocation>
        <location evidence="1">Membrane</location>
        <topology evidence="1">Multi-pass membrane protein</topology>
    </subcellularLocation>
</comment>
<feature type="transmembrane region" description="Helical" evidence="8">
    <location>
        <begin position="193"/>
        <end position="216"/>
    </location>
</feature>
<reference evidence="11" key="2">
    <citation type="submission" date="2025-08" db="UniProtKB">
        <authorList>
            <consortium name="RefSeq"/>
        </authorList>
    </citation>
    <scope>IDENTIFICATION</scope>
</reference>
<feature type="domain" description="G-protein coupled receptors family 1 profile" evidence="9">
    <location>
        <begin position="48"/>
        <end position="310"/>
    </location>
</feature>
<feature type="transmembrane region" description="Helical" evidence="8">
    <location>
        <begin position="250"/>
        <end position="278"/>
    </location>
</feature>
<keyword evidence="4" id="KW-0297">G-protein coupled receptor</keyword>
<dbReference type="PANTHER" id="PTHR45695">
    <property type="entry name" value="LEUCOKININ RECEPTOR-RELATED"/>
    <property type="match status" value="1"/>
</dbReference>
<evidence type="ECO:0000256" key="7">
    <source>
        <dbReference type="ARBA" id="ARBA00023224"/>
    </source>
</evidence>
<feature type="transmembrane region" description="Helical" evidence="8">
    <location>
        <begin position="32"/>
        <end position="54"/>
    </location>
</feature>